<evidence type="ECO:0000256" key="1">
    <source>
        <dbReference type="SAM" id="SignalP"/>
    </source>
</evidence>
<dbReference type="EMBL" id="QQAY01000003">
    <property type="protein sequence ID" value="RDI44362.1"/>
    <property type="molecule type" value="Genomic_DNA"/>
</dbReference>
<organism evidence="2 3">
    <name type="scientific">Falsibacillus pallidus</name>
    <dbReference type="NCBI Taxonomy" id="493781"/>
    <lineage>
        <taxon>Bacteria</taxon>
        <taxon>Bacillati</taxon>
        <taxon>Bacillota</taxon>
        <taxon>Bacilli</taxon>
        <taxon>Bacillales</taxon>
        <taxon>Bacillaceae</taxon>
        <taxon>Falsibacillus</taxon>
    </lineage>
</organism>
<dbReference type="Pfam" id="PF20316">
    <property type="entry name" value="DUF6612"/>
    <property type="match status" value="1"/>
</dbReference>
<gene>
    <name evidence="2" type="ORF">DFR59_103436</name>
</gene>
<name>A0A370GKR7_9BACI</name>
<evidence type="ECO:0008006" key="4">
    <source>
        <dbReference type="Google" id="ProtNLM"/>
    </source>
</evidence>
<evidence type="ECO:0000313" key="2">
    <source>
        <dbReference type="EMBL" id="RDI44362.1"/>
    </source>
</evidence>
<comment type="caution">
    <text evidence="2">The sequence shown here is derived from an EMBL/GenBank/DDBJ whole genome shotgun (WGS) entry which is preliminary data.</text>
</comment>
<feature type="chain" id="PRO_5038546501" description="Lipoprotein" evidence="1">
    <location>
        <begin position="22"/>
        <end position="294"/>
    </location>
</feature>
<protein>
    <recommendedName>
        <fullName evidence="4">Lipoprotein</fullName>
    </recommendedName>
</protein>
<sequence length="294" mass="33586">MKIITSAILVLLLAFSLAACNQTAKQVDSGKRESSEKDSKSTLTLEQVFEKSLDASKDVKSLSAVMDLKQHMESSQQSAPIQTVSHIEMEMVQEPLSLHQKMKMEMGDASGEAGSNALQNYETESYLTKDGFFMFDPTQQKWMKMPKEFSDQIMQMSDYQTNPGEELKKLKQYADDFSFEQDDKHFILKLKASGDKFDQLLKDSMNQMMPEQLKENEGMLKNIKFNGANYEILINKETFLTDALNMTTDIEMKVDDTQSIQMKQEMKGTYSDYNKNLNITVPQDILDNAQEVNF</sequence>
<dbReference type="Proteomes" id="UP000255326">
    <property type="component" value="Unassembled WGS sequence"/>
</dbReference>
<reference evidence="2 3" key="1">
    <citation type="submission" date="2018-07" db="EMBL/GenBank/DDBJ databases">
        <title>Genomic Encyclopedia of Type Strains, Phase IV (KMG-IV): sequencing the most valuable type-strain genomes for metagenomic binning, comparative biology and taxonomic classification.</title>
        <authorList>
            <person name="Goeker M."/>
        </authorList>
    </citation>
    <scope>NUCLEOTIDE SEQUENCE [LARGE SCALE GENOMIC DNA]</scope>
    <source>
        <strain evidence="2 3">DSM 25281</strain>
    </source>
</reference>
<dbReference type="OrthoDB" id="1957331at2"/>
<keyword evidence="1" id="KW-0732">Signal</keyword>
<dbReference type="InterPro" id="IPR046720">
    <property type="entry name" value="DUF6612"/>
</dbReference>
<keyword evidence="3" id="KW-1185">Reference proteome</keyword>
<feature type="signal peptide" evidence="1">
    <location>
        <begin position="1"/>
        <end position="21"/>
    </location>
</feature>
<accession>A0A370GKR7</accession>
<proteinExistence type="predicted"/>
<dbReference type="RefSeq" id="WP_147278260.1">
    <property type="nucleotide sequence ID" value="NZ_QQAY01000003.1"/>
</dbReference>
<dbReference type="AlphaFoldDB" id="A0A370GKR7"/>
<evidence type="ECO:0000313" key="3">
    <source>
        <dbReference type="Proteomes" id="UP000255326"/>
    </source>
</evidence>
<dbReference type="PROSITE" id="PS51257">
    <property type="entry name" value="PROKAR_LIPOPROTEIN"/>
    <property type="match status" value="1"/>
</dbReference>
<dbReference type="Gene3D" id="2.50.20.20">
    <property type="match status" value="1"/>
</dbReference>